<dbReference type="InterPro" id="IPR009003">
    <property type="entry name" value="Peptidase_S1_PA"/>
</dbReference>
<feature type="compositionally biased region" description="Basic residues" evidence="7">
    <location>
        <begin position="298"/>
        <end position="317"/>
    </location>
</feature>
<dbReference type="GO" id="GO:0005576">
    <property type="term" value="C:extracellular region"/>
    <property type="evidence" value="ECO:0007669"/>
    <property type="project" value="UniProtKB-SubCell"/>
</dbReference>
<dbReference type="InterPro" id="IPR001254">
    <property type="entry name" value="Trypsin_dom"/>
</dbReference>
<feature type="region of interest" description="Disordered" evidence="7">
    <location>
        <begin position="593"/>
        <end position="624"/>
    </location>
</feature>
<name>A0AA39C822_MICHY</name>
<dbReference type="FunFam" id="2.40.10.10:FF:000038">
    <property type="entry name" value="Serine protease"/>
    <property type="match status" value="1"/>
</dbReference>
<dbReference type="SUPFAM" id="SSF50494">
    <property type="entry name" value="Trypsin-like serine proteases"/>
    <property type="match status" value="1"/>
</dbReference>
<proteinExistence type="inferred from homology"/>
<feature type="compositionally biased region" description="Polar residues" evidence="7">
    <location>
        <begin position="139"/>
        <end position="149"/>
    </location>
</feature>
<evidence type="ECO:0000259" key="9">
    <source>
        <dbReference type="PROSITE" id="PS51522"/>
    </source>
</evidence>
<dbReference type="Gene3D" id="4.10.60.30">
    <property type="entry name" value="Nanos, RNA-binding domain"/>
    <property type="match status" value="1"/>
</dbReference>
<keyword evidence="6" id="KW-0862">Zinc</keyword>
<evidence type="ECO:0000313" key="10">
    <source>
        <dbReference type="EMBL" id="KAK0159639.1"/>
    </source>
</evidence>
<dbReference type="InterPro" id="IPR041515">
    <property type="entry name" value="PPAF-2-like_Clip"/>
</dbReference>
<dbReference type="PROSITE" id="PS50240">
    <property type="entry name" value="TRYPSIN_DOM"/>
    <property type="match status" value="1"/>
</dbReference>
<dbReference type="CDD" id="cd00190">
    <property type="entry name" value="Tryp_SPc"/>
    <property type="match status" value="1"/>
</dbReference>
<keyword evidence="2" id="KW-0964">Secreted</keyword>
<feature type="region of interest" description="Disordered" evidence="7">
    <location>
        <begin position="77"/>
        <end position="179"/>
    </location>
</feature>
<feature type="region of interest" description="Disordered" evidence="7">
    <location>
        <begin position="287"/>
        <end position="339"/>
    </location>
</feature>
<dbReference type="InterPro" id="IPR038129">
    <property type="entry name" value="Nanos_sf"/>
</dbReference>
<dbReference type="PROSITE" id="PS51522">
    <property type="entry name" value="ZF_NANOS"/>
    <property type="match status" value="1"/>
</dbReference>
<dbReference type="PRINTS" id="PR00722">
    <property type="entry name" value="CHYMOTRYPSIN"/>
</dbReference>
<reference evidence="10" key="2">
    <citation type="submission" date="2023-03" db="EMBL/GenBank/DDBJ databases">
        <authorList>
            <person name="Inwood S.N."/>
            <person name="Skelly J.G."/>
            <person name="Guhlin J."/>
            <person name="Harrop T.W.R."/>
            <person name="Goldson S.G."/>
            <person name="Dearden P.K."/>
        </authorList>
    </citation>
    <scope>NUCLEOTIDE SEQUENCE</scope>
    <source>
        <strain evidence="10">Lincoln</strain>
        <tissue evidence="10">Whole body</tissue>
    </source>
</reference>
<sequence length="955" mass="107657">MSEMKSTSSSSSPIKNPQLTLASDTKLNNSSTNETNKMEKLNLQLSFMPYIALYDISKSNLFSLKNRHQLEKFELIKDQQSSSSHWSSNTSLNSYSINSRKSSSSGLRSTRRKRTRYYKPESKSSSMNLRSKTQDDTRCSASISQQRQSIVAKYLSRRNNRRKEEEPSINTDDNEKQNSATIEMNKRWNNLLSGINEQLNINRSNDDSTNAQDKCISPSSSILLARISETSSSLNITFSDIAEIKFDDSIIDQDKSVSASQLISSQNVDEHNEEKLVQKNEPIILKINKSRINDARNARRRHKKDKRKRQHRTKKSTSRNSDLNKAKKPEEKKSEPTVAVLSLENDNSKQIILNDKINNNLNGSTANDEDFEKFLRPKLHFYSKSQANNLGILEKNAVIIRERKAEDVMEEFRHNGKDYEYCPELENGVMPIDFTRRKKKNKPLAKECVFCKNNGEDASYYKRHVLKHADGRTCCPILRAYVCPICGARGDLAHTIKYCPENQNPEIVPVINKLKILRNSSGKRRSNCLQIIMKRPRLFIPLLLILLSINLSFCWPQNGQNLDKLIGDVFGPNPNQKPIGTVSPNSGSLTDLIDDVFNKNDNGPRQTGGTYLGSSNEQRSDDDGECVPYYQCQNGTIVDDGVGIIDIRIRGQCENYLDIYCARPNILTSDNRVTPKPIIRRGCGQRNPNGVGLRITGDQDNESQFAEFPWMLAILSEKGIDQRGQKLLVYQCGGSLIHPQVVLTAAHCVNGKSPDQMKIRAGEWDTQTKREPFPHQDREVSRVFIHENFHPGALRNDYALLILTQPLELAENIDVVCLPETNDIFDGAQCFASGWGKNVFGQQGQYQVILKKVELPIVNRQTCENSLRSTRLGRYFVLDRSFVCAGGEPGKDTCRGDGGSPLVCPLRNDPGRYAQVGTVAWGIGCGENGIPGVYANIAHARGWIDRILAQNNINL</sequence>
<feature type="compositionally biased region" description="Polar residues" evidence="7">
    <location>
        <begin position="13"/>
        <end position="35"/>
    </location>
</feature>
<evidence type="ECO:0000256" key="7">
    <source>
        <dbReference type="SAM" id="MobiDB-lite"/>
    </source>
</evidence>
<dbReference type="InterPro" id="IPR043504">
    <property type="entry name" value="Peptidase_S1_PA_chymotrypsin"/>
</dbReference>
<feature type="compositionally biased region" description="Basic and acidic residues" evidence="7">
    <location>
        <begin position="322"/>
        <end position="335"/>
    </location>
</feature>
<dbReference type="PANTHER" id="PTHR24258:SF129">
    <property type="entry name" value="LP15124P-RELATED"/>
    <property type="match status" value="1"/>
</dbReference>
<feature type="compositionally biased region" description="Low complexity" evidence="7">
    <location>
        <begin position="81"/>
        <end position="108"/>
    </location>
</feature>
<dbReference type="InterPro" id="IPR018114">
    <property type="entry name" value="TRYPSIN_HIS"/>
</dbReference>
<organism evidence="10 11">
    <name type="scientific">Microctonus hyperodae</name>
    <name type="common">Parasitoid wasp</name>
    <dbReference type="NCBI Taxonomy" id="165561"/>
    <lineage>
        <taxon>Eukaryota</taxon>
        <taxon>Metazoa</taxon>
        <taxon>Ecdysozoa</taxon>
        <taxon>Arthropoda</taxon>
        <taxon>Hexapoda</taxon>
        <taxon>Insecta</taxon>
        <taxon>Pterygota</taxon>
        <taxon>Neoptera</taxon>
        <taxon>Endopterygota</taxon>
        <taxon>Hymenoptera</taxon>
        <taxon>Apocrita</taxon>
        <taxon>Ichneumonoidea</taxon>
        <taxon>Braconidae</taxon>
        <taxon>Euphorinae</taxon>
        <taxon>Microctonus</taxon>
    </lineage>
</organism>
<dbReference type="Pfam" id="PF05741">
    <property type="entry name" value="zf-nanos"/>
    <property type="match status" value="1"/>
</dbReference>
<evidence type="ECO:0000256" key="3">
    <source>
        <dbReference type="ARBA" id="ARBA00023157"/>
    </source>
</evidence>
<dbReference type="PANTHER" id="PTHR24258">
    <property type="entry name" value="SERINE PROTEASE-RELATED"/>
    <property type="match status" value="1"/>
</dbReference>
<keyword evidence="6" id="KW-0810">Translation regulation</keyword>
<evidence type="ECO:0000256" key="5">
    <source>
        <dbReference type="ARBA" id="ARBA00076468"/>
    </source>
</evidence>
<dbReference type="GO" id="GO:0003723">
    <property type="term" value="F:RNA binding"/>
    <property type="evidence" value="ECO:0007669"/>
    <property type="project" value="UniProtKB-UniRule"/>
</dbReference>
<dbReference type="GO" id="GO:0006508">
    <property type="term" value="P:proteolysis"/>
    <property type="evidence" value="ECO:0007669"/>
    <property type="project" value="InterPro"/>
</dbReference>
<feature type="domain" description="Peptidase S1" evidence="8">
    <location>
        <begin position="695"/>
        <end position="949"/>
    </location>
</feature>
<comment type="caution">
    <text evidence="10">The sequence shown here is derived from an EMBL/GenBank/DDBJ whole genome shotgun (WGS) entry which is preliminary data.</text>
</comment>
<accession>A0AA39C822</accession>
<evidence type="ECO:0000256" key="1">
    <source>
        <dbReference type="ARBA" id="ARBA00004613"/>
    </source>
</evidence>
<dbReference type="GO" id="GO:0008270">
    <property type="term" value="F:zinc ion binding"/>
    <property type="evidence" value="ECO:0007669"/>
    <property type="project" value="UniProtKB-KW"/>
</dbReference>
<evidence type="ECO:0000256" key="2">
    <source>
        <dbReference type="ARBA" id="ARBA00022525"/>
    </source>
</evidence>
<dbReference type="Proteomes" id="UP001168972">
    <property type="component" value="Unassembled WGS sequence"/>
</dbReference>
<feature type="domain" description="Nanos-type" evidence="9">
    <location>
        <begin position="447"/>
        <end position="501"/>
    </location>
</feature>
<keyword evidence="3" id="KW-1015">Disulfide bond</keyword>
<dbReference type="SMART" id="SM00020">
    <property type="entry name" value="Tryp_SPc"/>
    <property type="match status" value="1"/>
</dbReference>
<keyword evidence="6" id="KW-0479">Metal-binding</keyword>
<dbReference type="Pfam" id="PF18322">
    <property type="entry name" value="CLIP_1"/>
    <property type="match status" value="1"/>
</dbReference>
<evidence type="ECO:0000256" key="4">
    <source>
        <dbReference type="ARBA" id="ARBA00068096"/>
    </source>
</evidence>
<dbReference type="InterPro" id="IPR024161">
    <property type="entry name" value="Znf_nanos-typ"/>
</dbReference>
<comment type="subcellular location">
    <subcellularLocation>
        <location evidence="1">Secreted</location>
    </subcellularLocation>
</comment>
<keyword evidence="11" id="KW-1185">Reference proteome</keyword>
<dbReference type="Gene3D" id="2.40.10.10">
    <property type="entry name" value="Trypsin-like serine proteases"/>
    <property type="match status" value="1"/>
</dbReference>
<feature type="region of interest" description="Disordered" evidence="7">
    <location>
        <begin position="1"/>
        <end position="35"/>
    </location>
</feature>
<dbReference type="Pfam" id="PF00089">
    <property type="entry name" value="Trypsin"/>
    <property type="match status" value="1"/>
</dbReference>
<keyword evidence="6" id="KW-0694">RNA-binding</keyword>
<dbReference type="AlphaFoldDB" id="A0AA39C822"/>
<feature type="compositionally biased region" description="Polar residues" evidence="7">
    <location>
        <begin position="599"/>
        <end position="617"/>
    </location>
</feature>
<comment type="similarity">
    <text evidence="6">Belongs to the nanos family.</text>
</comment>
<reference evidence="10" key="1">
    <citation type="journal article" date="2023" name="bioRxiv">
        <title>Scaffold-level genome assemblies of two parasitoid biocontrol wasps reveal the parthenogenesis mechanism and an associated novel virus.</title>
        <authorList>
            <person name="Inwood S."/>
            <person name="Skelly J."/>
            <person name="Guhlin J."/>
            <person name="Harrop T."/>
            <person name="Goldson S."/>
            <person name="Dearden P."/>
        </authorList>
    </citation>
    <scope>NUCLEOTIDE SEQUENCE</scope>
    <source>
        <strain evidence="10">Lincoln</strain>
        <tissue evidence="10">Whole body</tissue>
    </source>
</reference>
<dbReference type="GO" id="GO:0004252">
    <property type="term" value="F:serine-type endopeptidase activity"/>
    <property type="evidence" value="ECO:0007669"/>
    <property type="project" value="InterPro"/>
</dbReference>
<protein>
    <recommendedName>
        <fullName evidence="4">Phenoloxidase-activating factor 2</fullName>
    </recommendedName>
    <alternativeName>
        <fullName evidence="5">Prophenoloxidase-activating factor II</fullName>
    </alternativeName>
</protein>
<dbReference type="InterPro" id="IPR001314">
    <property type="entry name" value="Peptidase_S1A"/>
</dbReference>
<evidence type="ECO:0000313" key="11">
    <source>
        <dbReference type="Proteomes" id="UP001168972"/>
    </source>
</evidence>
<dbReference type="EMBL" id="JAQQBR010001836">
    <property type="protein sequence ID" value="KAK0159639.1"/>
    <property type="molecule type" value="Genomic_DNA"/>
</dbReference>
<dbReference type="PROSITE" id="PS00134">
    <property type="entry name" value="TRYPSIN_HIS"/>
    <property type="match status" value="1"/>
</dbReference>
<evidence type="ECO:0000259" key="8">
    <source>
        <dbReference type="PROSITE" id="PS50240"/>
    </source>
</evidence>
<feature type="compositionally biased region" description="Low complexity" evidence="7">
    <location>
        <begin position="1"/>
        <end position="12"/>
    </location>
</feature>
<gene>
    <name evidence="10" type="ORF">PV327_010733</name>
</gene>
<dbReference type="GO" id="GO:0006417">
    <property type="term" value="P:regulation of translation"/>
    <property type="evidence" value="ECO:0007669"/>
    <property type="project" value="UniProtKB-UniRule"/>
</dbReference>
<evidence type="ECO:0000256" key="6">
    <source>
        <dbReference type="PROSITE-ProRule" id="PRU00855"/>
    </source>
</evidence>
<keyword evidence="6" id="KW-0863">Zinc-finger</keyword>